<dbReference type="VEuPathDB" id="FungiDB:BCV72DRAFT_87806"/>
<dbReference type="AlphaFoldDB" id="A0A1X0R912"/>
<evidence type="ECO:0000313" key="1">
    <source>
        <dbReference type="EMBL" id="ORE08549.1"/>
    </source>
</evidence>
<reference evidence="1" key="1">
    <citation type="journal article" date="2016" name="Proc. Natl. Acad. Sci. U.S.A.">
        <title>Lipid metabolic changes in an early divergent fungus govern the establishment of a mutualistic symbiosis with endobacteria.</title>
        <authorList>
            <person name="Lastovetsky O.A."/>
            <person name="Gaspar M.L."/>
            <person name="Mondo S.J."/>
            <person name="LaButti K.M."/>
            <person name="Sandor L."/>
            <person name="Grigoriev I.V."/>
            <person name="Henry S.A."/>
            <person name="Pawlowska T.E."/>
        </authorList>
    </citation>
    <scope>NUCLEOTIDE SEQUENCE [LARGE SCALE GENOMIC DNA]</scope>
    <source>
        <strain evidence="1">ATCC 52814</strain>
    </source>
</reference>
<dbReference type="EMBL" id="KV921887">
    <property type="protein sequence ID" value="ORE08549.1"/>
    <property type="molecule type" value="Genomic_DNA"/>
</dbReference>
<name>A0A1X0R912_RHIZD</name>
<gene>
    <name evidence="1" type="ORF">BCV72DRAFT_87806</name>
</gene>
<sequence length="142" mass="16525">MPYIYTHKFYYINSAHKLNELIQQYEHIIKQDSVARCMIGFVAAQLIRDPTFSLPVESIEDWLKSREPIKDADNMTSESNSDLSTLMDILKGICYEPPSEEPCENEMNTDKITAYHEPSAQTTNKLCRYTSRSPYDFRISQE</sequence>
<organism evidence="1">
    <name type="scientific">Rhizopus microsporus var. microsporus</name>
    <dbReference type="NCBI Taxonomy" id="86635"/>
    <lineage>
        <taxon>Eukaryota</taxon>
        <taxon>Fungi</taxon>
        <taxon>Fungi incertae sedis</taxon>
        <taxon>Mucoromycota</taxon>
        <taxon>Mucoromycotina</taxon>
        <taxon>Mucoromycetes</taxon>
        <taxon>Mucorales</taxon>
        <taxon>Mucorineae</taxon>
        <taxon>Rhizopodaceae</taxon>
        <taxon>Rhizopus</taxon>
    </lineage>
</organism>
<dbReference type="Proteomes" id="UP000242414">
    <property type="component" value="Unassembled WGS sequence"/>
</dbReference>
<accession>A0A1X0R912</accession>
<dbReference type="OrthoDB" id="2281772at2759"/>
<protein>
    <submittedName>
        <fullName evidence="1">Uncharacterized protein</fullName>
    </submittedName>
</protein>
<proteinExistence type="predicted"/>